<accession>A0A7K1XW69</accession>
<proteinExistence type="predicted"/>
<evidence type="ECO:0000313" key="2">
    <source>
        <dbReference type="Proteomes" id="UP000451233"/>
    </source>
</evidence>
<evidence type="ECO:0000313" key="1">
    <source>
        <dbReference type="EMBL" id="MXV15019.1"/>
    </source>
</evidence>
<organism evidence="1 2">
    <name type="scientific">Hufsiella ginkgonis</name>
    <dbReference type="NCBI Taxonomy" id="2695274"/>
    <lineage>
        <taxon>Bacteria</taxon>
        <taxon>Pseudomonadati</taxon>
        <taxon>Bacteroidota</taxon>
        <taxon>Sphingobacteriia</taxon>
        <taxon>Sphingobacteriales</taxon>
        <taxon>Sphingobacteriaceae</taxon>
        <taxon>Hufsiella</taxon>
    </lineage>
</organism>
<keyword evidence="2" id="KW-1185">Reference proteome</keyword>
<sequence length="120" mass="13494">MIETGSASSSLTEVFHTKHGSVQQCDKSHQWLIEFAGKSAKFDYRCLLKLKKAVYSIDIERALLDTAAVPDVEIIFLCACEHCYVLSVAEVIALKELLQGTFVMLELNHLITDCLNRLVY</sequence>
<gene>
    <name evidence="1" type="ORF">GS398_06885</name>
</gene>
<reference evidence="1 2" key="1">
    <citation type="submission" date="2019-11" db="EMBL/GenBank/DDBJ databases">
        <title>Pedobacter sp. HMF7056 Genome sequencing and assembly.</title>
        <authorList>
            <person name="Kang H."/>
            <person name="Kim H."/>
            <person name="Joh K."/>
        </authorList>
    </citation>
    <scope>NUCLEOTIDE SEQUENCE [LARGE SCALE GENOMIC DNA]</scope>
    <source>
        <strain evidence="1 2">HMF7056</strain>
    </source>
</reference>
<dbReference type="Proteomes" id="UP000451233">
    <property type="component" value="Unassembled WGS sequence"/>
</dbReference>
<protein>
    <submittedName>
        <fullName evidence="1">Uncharacterized protein</fullName>
    </submittedName>
</protein>
<comment type="caution">
    <text evidence="1">The sequence shown here is derived from an EMBL/GenBank/DDBJ whole genome shotgun (WGS) entry which is preliminary data.</text>
</comment>
<name>A0A7K1XW69_9SPHI</name>
<dbReference type="AlphaFoldDB" id="A0A7K1XW69"/>
<dbReference type="EMBL" id="WVHS01000002">
    <property type="protein sequence ID" value="MXV15019.1"/>
    <property type="molecule type" value="Genomic_DNA"/>
</dbReference>